<feature type="compositionally biased region" description="Polar residues" evidence="1">
    <location>
        <begin position="9"/>
        <end position="18"/>
    </location>
</feature>
<reference evidence="2 3" key="1">
    <citation type="journal article" date="2023" name="Elife">
        <title>Identification of key yeast species and microbe-microbe interactions impacting larval growth of Drosophila in the wild.</title>
        <authorList>
            <person name="Mure A."/>
            <person name="Sugiura Y."/>
            <person name="Maeda R."/>
            <person name="Honda K."/>
            <person name="Sakurai N."/>
            <person name="Takahashi Y."/>
            <person name="Watada M."/>
            <person name="Katoh T."/>
            <person name="Gotoh A."/>
            <person name="Gotoh Y."/>
            <person name="Taniguchi I."/>
            <person name="Nakamura K."/>
            <person name="Hayashi T."/>
            <person name="Katayama T."/>
            <person name="Uemura T."/>
            <person name="Hattori Y."/>
        </authorList>
    </citation>
    <scope>NUCLEOTIDE SEQUENCE [LARGE SCALE GENOMIC DNA]</scope>
    <source>
        <strain evidence="2 3">SB-73</strain>
    </source>
</reference>
<evidence type="ECO:0000256" key="1">
    <source>
        <dbReference type="SAM" id="MobiDB-lite"/>
    </source>
</evidence>
<feature type="compositionally biased region" description="Low complexity" evidence="1">
    <location>
        <begin position="147"/>
        <end position="156"/>
    </location>
</feature>
<gene>
    <name evidence="2" type="ORF">DASB73_032170</name>
</gene>
<dbReference type="Pfam" id="PF08539">
    <property type="entry name" value="HbrB"/>
    <property type="match status" value="1"/>
</dbReference>
<sequence>MAGIPHSPSLDTISTEGSLSLELKSSDRRRLSLPGSSSSDLNSPFSRLREDGDKQKLFKPKGKHNLAAFGAKLSSTAASVGAHATKYKQRDNAMHIDHVSDMGGLPSPGINSVQPPSSSSMLKSKMFKQSRSDLMSLKIKTDLGLQSSRSSLSERSPMARGGSAKELDRIAAIGLPQSPSQGADHPFNNSSGSAAHYYYLHHSHHPHISFRKRDSPAAVLSSSSSNSILTNEGALYTFNSSNAGSIGLTSIHSFKTLEEGISFLQNSWTLLTLRIQPVFKKEEDMRIPVEDVNILILMHFSAHHSLGGSSTDVLKKLEELLVAGMKTSSVVPLHPSVKEVALSWKLFHKDMLITLEAIFLPLQLEFDGIGQVLTNYKDAQEYWYPSGSNSAFSRAMARKSQKLSVRRKILTTYRDIVIVPTLQQLKKKINDPKDMDMKNSSYKNLLIQCFMTLHLLRTNDAIQETIDDVLDAVKAAK</sequence>
<dbReference type="AlphaFoldDB" id="A0AAV5RL59"/>
<dbReference type="Proteomes" id="UP001362899">
    <property type="component" value="Unassembled WGS sequence"/>
</dbReference>
<name>A0AAV5RL59_STABA</name>
<accession>A0AAV5RL59</accession>
<dbReference type="EMBL" id="BTGC01000008">
    <property type="protein sequence ID" value="GMM52254.1"/>
    <property type="molecule type" value="Genomic_DNA"/>
</dbReference>
<keyword evidence="3" id="KW-1185">Reference proteome</keyword>
<protein>
    <submittedName>
        <fullName evidence="2">Uncharacterized protein</fullName>
    </submittedName>
</protein>
<dbReference type="InterPro" id="IPR013745">
    <property type="entry name" value="Bit61/PRR5"/>
</dbReference>
<feature type="region of interest" description="Disordered" evidence="1">
    <location>
        <begin position="1"/>
        <end position="51"/>
    </location>
</feature>
<organism evidence="2 3">
    <name type="scientific">Starmerella bacillaris</name>
    <name type="common">Yeast</name>
    <name type="synonym">Candida zemplinina</name>
    <dbReference type="NCBI Taxonomy" id="1247836"/>
    <lineage>
        <taxon>Eukaryota</taxon>
        <taxon>Fungi</taxon>
        <taxon>Dikarya</taxon>
        <taxon>Ascomycota</taxon>
        <taxon>Saccharomycotina</taxon>
        <taxon>Dipodascomycetes</taxon>
        <taxon>Dipodascales</taxon>
        <taxon>Trichomonascaceae</taxon>
        <taxon>Starmerella</taxon>
    </lineage>
</organism>
<proteinExistence type="predicted"/>
<dbReference type="PANTHER" id="PTHR32428">
    <property type="entry name" value="TARGET OF RAPAMYCIN COMPLEX 2 SUBUNIT BIT61-RELATED"/>
    <property type="match status" value="1"/>
</dbReference>
<dbReference type="GO" id="GO:0031932">
    <property type="term" value="C:TORC2 complex"/>
    <property type="evidence" value="ECO:0007669"/>
    <property type="project" value="TreeGrafter"/>
</dbReference>
<dbReference type="PANTHER" id="PTHR32428:SF2">
    <property type="entry name" value="TARGET OF RAPAMYCIN COMPLEX 2 SUBUNIT BIT61-RELATED"/>
    <property type="match status" value="1"/>
</dbReference>
<comment type="caution">
    <text evidence="2">The sequence shown here is derived from an EMBL/GenBank/DDBJ whole genome shotgun (WGS) entry which is preliminary data.</text>
</comment>
<feature type="compositionally biased region" description="Low complexity" evidence="1">
    <location>
        <begin position="32"/>
        <end position="46"/>
    </location>
</feature>
<evidence type="ECO:0000313" key="3">
    <source>
        <dbReference type="Proteomes" id="UP001362899"/>
    </source>
</evidence>
<dbReference type="GO" id="GO:0038203">
    <property type="term" value="P:TORC2 signaling"/>
    <property type="evidence" value="ECO:0007669"/>
    <property type="project" value="TreeGrafter"/>
</dbReference>
<feature type="region of interest" description="Disordered" evidence="1">
    <location>
        <begin position="145"/>
        <end position="164"/>
    </location>
</feature>
<evidence type="ECO:0000313" key="2">
    <source>
        <dbReference type="EMBL" id="GMM52254.1"/>
    </source>
</evidence>